<dbReference type="RefSeq" id="WP_069642117.1">
    <property type="nucleotide sequence ID" value="NZ_MIJE01000001.1"/>
</dbReference>
<dbReference type="SUPFAM" id="SSF52540">
    <property type="entry name" value="P-loop containing nucleoside triphosphate hydrolases"/>
    <property type="match status" value="1"/>
</dbReference>
<name>A0A1E5G697_9FIRM</name>
<evidence type="ECO:0000313" key="3">
    <source>
        <dbReference type="EMBL" id="OEF98625.1"/>
    </source>
</evidence>
<dbReference type="Gene3D" id="3.40.50.300">
    <property type="entry name" value="P-loop containing nucleotide triphosphate hydrolases"/>
    <property type="match status" value="1"/>
</dbReference>
<dbReference type="GO" id="GO:0005524">
    <property type="term" value="F:ATP binding"/>
    <property type="evidence" value="ECO:0007669"/>
    <property type="project" value="UniProtKB-KW"/>
</dbReference>
<evidence type="ECO:0000256" key="1">
    <source>
        <dbReference type="ARBA" id="ARBA00022741"/>
    </source>
</evidence>
<dbReference type="AlphaFoldDB" id="A0A1E5G697"/>
<dbReference type="Pfam" id="PF10609">
    <property type="entry name" value="ParA"/>
    <property type="match status" value="1"/>
</dbReference>
<keyword evidence="2" id="KW-0067">ATP-binding</keyword>
<evidence type="ECO:0000313" key="4">
    <source>
        <dbReference type="Proteomes" id="UP000094296"/>
    </source>
</evidence>
<reference evidence="3 4" key="1">
    <citation type="submission" date="2016-09" db="EMBL/GenBank/DDBJ databases">
        <title>Draft genome sequence for the type strain of Desulfuribacillus alkaliarsenatis AHT28, an obligately anaerobic, sulfidogenic bacterium isolated from Russian soda lake sediments.</title>
        <authorList>
            <person name="Abin C.A."/>
            <person name="Hollibaugh J.T."/>
        </authorList>
    </citation>
    <scope>NUCLEOTIDE SEQUENCE [LARGE SCALE GENOMIC DNA]</scope>
    <source>
        <strain evidence="3 4">AHT28</strain>
    </source>
</reference>
<dbReference type="STRING" id="766136.BHF68_02880"/>
<keyword evidence="4" id="KW-1185">Reference proteome</keyword>
<evidence type="ECO:0000256" key="2">
    <source>
        <dbReference type="ARBA" id="ARBA00022840"/>
    </source>
</evidence>
<sequence length="285" mass="31702">MNDQAAKLRQLVSQNRNKKARVITVTSGKGGVGKSNFTLNFALCLKELGKKVVILDADLGLANIDVLLGVSTKLNLANIIYEDKTIWDVMYKSEYGIDIVSGGSGINDLLNLEERQLQHFFTQIESLNQYADFVIIDTGAGLSKETTRFIISADEVILVTTPEPTSITDAYAIIKMVHSISTDINYRLIINRVANEQEGKSTADKLQLVTKRFLNIDLSLLGNLPDDKNVQKAVKRQKPFYLTYPNTEASLAIKDIANIFLDIKVEKETSHGITSFMSKMLNLLK</sequence>
<dbReference type="PANTHER" id="PTHR43384:SF4">
    <property type="entry name" value="CELLULOSE BIOSYNTHESIS PROTEIN BCSQ-RELATED"/>
    <property type="match status" value="1"/>
</dbReference>
<proteinExistence type="predicted"/>
<dbReference type="EMBL" id="MIJE01000001">
    <property type="protein sequence ID" value="OEF98625.1"/>
    <property type="molecule type" value="Genomic_DNA"/>
</dbReference>
<gene>
    <name evidence="3" type="ORF">BHF68_02880</name>
</gene>
<dbReference type="InterPro" id="IPR033756">
    <property type="entry name" value="YlxH/NBP35"/>
</dbReference>
<accession>A0A1E5G697</accession>
<dbReference type="GO" id="GO:0009898">
    <property type="term" value="C:cytoplasmic side of plasma membrane"/>
    <property type="evidence" value="ECO:0007669"/>
    <property type="project" value="TreeGrafter"/>
</dbReference>
<protein>
    <submittedName>
        <fullName evidence="3">Cobyrinic acid a,c-diamide synthase</fullName>
    </submittedName>
</protein>
<organism evidence="3 4">
    <name type="scientific">Desulfuribacillus alkaliarsenatis</name>
    <dbReference type="NCBI Taxonomy" id="766136"/>
    <lineage>
        <taxon>Bacteria</taxon>
        <taxon>Bacillati</taxon>
        <taxon>Bacillota</taxon>
        <taxon>Desulfuribacillia</taxon>
        <taxon>Desulfuribacillales</taxon>
        <taxon>Desulfuribacillaceae</taxon>
        <taxon>Desulfuribacillus</taxon>
    </lineage>
</organism>
<keyword evidence="1" id="KW-0547">Nucleotide-binding</keyword>
<dbReference type="InterPro" id="IPR025501">
    <property type="entry name" value="MinD_FleN"/>
</dbReference>
<comment type="caution">
    <text evidence="3">The sequence shown here is derived from an EMBL/GenBank/DDBJ whole genome shotgun (WGS) entry which is preliminary data.</text>
</comment>
<dbReference type="GO" id="GO:0051782">
    <property type="term" value="P:negative regulation of cell division"/>
    <property type="evidence" value="ECO:0007669"/>
    <property type="project" value="TreeGrafter"/>
</dbReference>
<dbReference type="PANTHER" id="PTHR43384">
    <property type="entry name" value="SEPTUM SITE-DETERMINING PROTEIN MIND HOMOLOG, CHLOROPLASTIC-RELATED"/>
    <property type="match status" value="1"/>
</dbReference>
<dbReference type="PIRSF" id="PIRSF003092">
    <property type="entry name" value="MinD"/>
    <property type="match status" value="1"/>
</dbReference>
<dbReference type="OrthoDB" id="9816297at2"/>
<dbReference type="InterPro" id="IPR033875">
    <property type="entry name" value="FlhG"/>
</dbReference>
<dbReference type="InterPro" id="IPR050625">
    <property type="entry name" value="ParA/MinD_ATPase"/>
</dbReference>
<dbReference type="GO" id="GO:0005829">
    <property type="term" value="C:cytosol"/>
    <property type="evidence" value="ECO:0007669"/>
    <property type="project" value="TreeGrafter"/>
</dbReference>
<dbReference type="Proteomes" id="UP000094296">
    <property type="component" value="Unassembled WGS sequence"/>
</dbReference>
<dbReference type="CDD" id="cd02038">
    <property type="entry name" value="FlhG-like"/>
    <property type="match status" value="1"/>
</dbReference>
<dbReference type="GO" id="GO:0016887">
    <property type="term" value="F:ATP hydrolysis activity"/>
    <property type="evidence" value="ECO:0007669"/>
    <property type="project" value="TreeGrafter"/>
</dbReference>
<dbReference type="InterPro" id="IPR027417">
    <property type="entry name" value="P-loop_NTPase"/>
</dbReference>